<protein>
    <submittedName>
        <fullName evidence="1">Uncharacterized protein</fullName>
    </submittedName>
</protein>
<gene>
    <name evidence="1" type="ORF">EVAR_32966_1</name>
</gene>
<accession>A0A4C1X055</accession>
<sequence length="111" mass="12226">MKYAEKLKIPFENDALTTWSSIHPGHNMPESPYWFWNVIGSITLIEMLLKEAPDAASKKVTFTSESVAPLQAPVLPNFGTSLENNCTVQVAVALRWAAISANDIYAFVAQA</sequence>
<reference evidence="1 2" key="1">
    <citation type="journal article" date="2019" name="Commun. Biol.">
        <title>The bagworm genome reveals a unique fibroin gene that provides high tensile strength.</title>
        <authorList>
            <person name="Kono N."/>
            <person name="Nakamura H."/>
            <person name="Ohtoshi R."/>
            <person name="Tomita M."/>
            <person name="Numata K."/>
            <person name="Arakawa K."/>
        </authorList>
    </citation>
    <scope>NUCLEOTIDE SEQUENCE [LARGE SCALE GENOMIC DNA]</scope>
</reference>
<name>A0A4C1X055_EUMVA</name>
<keyword evidence="2" id="KW-1185">Reference proteome</keyword>
<evidence type="ECO:0000313" key="1">
    <source>
        <dbReference type="EMBL" id="GBP55714.1"/>
    </source>
</evidence>
<evidence type="ECO:0000313" key="2">
    <source>
        <dbReference type="Proteomes" id="UP000299102"/>
    </source>
</evidence>
<dbReference type="AlphaFoldDB" id="A0A4C1X055"/>
<organism evidence="1 2">
    <name type="scientific">Eumeta variegata</name>
    <name type="common">Bagworm moth</name>
    <name type="synonym">Eumeta japonica</name>
    <dbReference type="NCBI Taxonomy" id="151549"/>
    <lineage>
        <taxon>Eukaryota</taxon>
        <taxon>Metazoa</taxon>
        <taxon>Ecdysozoa</taxon>
        <taxon>Arthropoda</taxon>
        <taxon>Hexapoda</taxon>
        <taxon>Insecta</taxon>
        <taxon>Pterygota</taxon>
        <taxon>Neoptera</taxon>
        <taxon>Endopterygota</taxon>
        <taxon>Lepidoptera</taxon>
        <taxon>Glossata</taxon>
        <taxon>Ditrysia</taxon>
        <taxon>Tineoidea</taxon>
        <taxon>Psychidae</taxon>
        <taxon>Oiketicinae</taxon>
        <taxon>Eumeta</taxon>
    </lineage>
</organism>
<dbReference type="Proteomes" id="UP000299102">
    <property type="component" value="Unassembled WGS sequence"/>
</dbReference>
<dbReference type="EMBL" id="BGZK01000676">
    <property type="protein sequence ID" value="GBP55714.1"/>
    <property type="molecule type" value="Genomic_DNA"/>
</dbReference>
<comment type="caution">
    <text evidence="1">The sequence shown here is derived from an EMBL/GenBank/DDBJ whole genome shotgun (WGS) entry which is preliminary data.</text>
</comment>
<proteinExistence type="predicted"/>